<organism evidence="1 2">
    <name type="scientific">Hymenobacter gummosus</name>
    <dbReference type="NCBI Taxonomy" id="1776032"/>
    <lineage>
        <taxon>Bacteria</taxon>
        <taxon>Pseudomonadati</taxon>
        <taxon>Bacteroidota</taxon>
        <taxon>Cytophagia</taxon>
        <taxon>Cytophagales</taxon>
        <taxon>Hymenobacteraceae</taxon>
        <taxon>Hymenobacter</taxon>
    </lineage>
</organism>
<protein>
    <recommendedName>
        <fullName evidence="3">VCBS repeat-containing protein</fullName>
    </recommendedName>
</protein>
<sequence length="158" mass="17439">MLLFTAPPPAPPLPAWAEARWQAAGLGRSYTRTAYLQPATQQADFDGDGKTDVAVLVTDRQQRRGIVVLHQGKAAPVVLGAGRRFGNGGDNFSWLTEWKLYRAKTAEVTRTQPNGDLAGTRTVPLRRPGLLILATDEQYSGGLVYWDGRRYTWLQQGD</sequence>
<dbReference type="Proteomes" id="UP000282184">
    <property type="component" value="Unassembled WGS sequence"/>
</dbReference>
<keyword evidence="2" id="KW-1185">Reference proteome</keyword>
<dbReference type="EMBL" id="RXOF01000015">
    <property type="protein sequence ID" value="RTQ46500.1"/>
    <property type="molecule type" value="Genomic_DNA"/>
</dbReference>
<dbReference type="RefSeq" id="WP_126695245.1">
    <property type="nucleotide sequence ID" value="NZ_RXOF01000015.1"/>
</dbReference>
<evidence type="ECO:0008006" key="3">
    <source>
        <dbReference type="Google" id="ProtNLM"/>
    </source>
</evidence>
<gene>
    <name evidence="1" type="ORF">EJV47_21335</name>
</gene>
<name>A0A3S0J718_9BACT</name>
<comment type="caution">
    <text evidence="1">The sequence shown here is derived from an EMBL/GenBank/DDBJ whole genome shotgun (WGS) entry which is preliminary data.</text>
</comment>
<proteinExistence type="predicted"/>
<accession>A0A3S0J718</accession>
<evidence type="ECO:0000313" key="2">
    <source>
        <dbReference type="Proteomes" id="UP000282184"/>
    </source>
</evidence>
<reference evidence="1 2" key="1">
    <citation type="submission" date="2018-12" db="EMBL/GenBank/DDBJ databases">
        <title>Hymenobacter gummosus sp. nov., isolated from a spring.</title>
        <authorList>
            <person name="Nie L."/>
        </authorList>
    </citation>
    <scope>NUCLEOTIDE SEQUENCE [LARGE SCALE GENOMIC DNA]</scope>
    <source>
        <strain evidence="1 2">KCTC 52166</strain>
    </source>
</reference>
<evidence type="ECO:0000313" key="1">
    <source>
        <dbReference type="EMBL" id="RTQ46500.1"/>
    </source>
</evidence>
<dbReference type="AlphaFoldDB" id="A0A3S0J718"/>
<dbReference type="OrthoDB" id="1442221at2"/>